<dbReference type="Proteomes" id="UP000075515">
    <property type="component" value="Unassembled WGS sequence"/>
</dbReference>
<evidence type="ECO:0000313" key="2">
    <source>
        <dbReference type="Proteomes" id="UP000075515"/>
    </source>
</evidence>
<protein>
    <submittedName>
        <fullName evidence="1">Uncharacterized protein</fullName>
    </submittedName>
</protein>
<accession>A0A150SI24</accession>
<name>A0A150SI24_SORCE</name>
<organism evidence="1 2">
    <name type="scientific">Sorangium cellulosum</name>
    <name type="common">Polyangium cellulosum</name>
    <dbReference type="NCBI Taxonomy" id="56"/>
    <lineage>
        <taxon>Bacteria</taxon>
        <taxon>Pseudomonadati</taxon>
        <taxon>Myxococcota</taxon>
        <taxon>Polyangia</taxon>
        <taxon>Polyangiales</taxon>
        <taxon>Polyangiaceae</taxon>
        <taxon>Sorangium</taxon>
    </lineage>
</organism>
<dbReference type="AlphaFoldDB" id="A0A150SI24"/>
<gene>
    <name evidence="1" type="ORF">BE18_39335</name>
</gene>
<dbReference type="EMBL" id="JEMC01002307">
    <property type="protein sequence ID" value="KYF88837.1"/>
    <property type="molecule type" value="Genomic_DNA"/>
</dbReference>
<comment type="caution">
    <text evidence="1">The sequence shown here is derived from an EMBL/GenBank/DDBJ whole genome shotgun (WGS) entry which is preliminary data.</text>
</comment>
<reference evidence="1 2" key="1">
    <citation type="submission" date="2014-02" db="EMBL/GenBank/DDBJ databases">
        <title>The small core and large imbalanced accessory genome model reveals a collaborative survival strategy of Sorangium cellulosum strains in nature.</title>
        <authorList>
            <person name="Han K."/>
            <person name="Peng R."/>
            <person name="Blom J."/>
            <person name="Li Y.-Z."/>
        </authorList>
    </citation>
    <scope>NUCLEOTIDE SEQUENCE [LARGE SCALE GENOMIC DNA]</scope>
    <source>
        <strain evidence="1 2">So0149</strain>
    </source>
</reference>
<sequence>MSMSSPSERLAQILREGRFVATRELGEECAAELHTHAKERYLALEATIPEFQSSMSRKLFELGPPVLAIYQALLHDLGVDRGPALRLAEDMLLVFYRKQLDRGPLLGAAMDMVFRLEPARRLIMKSMAPGSPGGSRFDKVSDAGARLASGARECPLVAFARRHGAPEIVAMIGQLDDLRANAPRGIALRRTGALDMGAERGGIRYVTGKK</sequence>
<evidence type="ECO:0000313" key="1">
    <source>
        <dbReference type="EMBL" id="KYF88837.1"/>
    </source>
</evidence>
<proteinExistence type="predicted"/>